<evidence type="ECO:0000313" key="3">
    <source>
        <dbReference type="EMBL" id="CAD8891116.1"/>
    </source>
</evidence>
<dbReference type="GO" id="GO:0004366">
    <property type="term" value="F:glycerol-3-phosphate O-acyltransferase activity"/>
    <property type="evidence" value="ECO:0007669"/>
    <property type="project" value="InterPro"/>
</dbReference>
<proteinExistence type="predicted"/>
<gene>
    <name evidence="3" type="ORF">CHYS00102_LOCUS18322</name>
</gene>
<accession>A0A7S1FVM0</accession>
<feature type="signal peptide" evidence="1">
    <location>
        <begin position="1"/>
        <end position="18"/>
    </location>
</feature>
<dbReference type="SMART" id="SM00563">
    <property type="entry name" value="PlsC"/>
    <property type="match status" value="1"/>
</dbReference>
<reference evidence="3" key="1">
    <citation type="submission" date="2021-01" db="EMBL/GenBank/DDBJ databases">
        <authorList>
            <person name="Corre E."/>
            <person name="Pelletier E."/>
            <person name="Niang G."/>
            <person name="Scheremetjew M."/>
            <person name="Finn R."/>
            <person name="Kale V."/>
            <person name="Holt S."/>
            <person name="Cochrane G."/>
            <person name="Meng A."/>
            <person name="Brown T."/>
            <person name="Cohen L."/>
        </authorList>
    </citation>
    <scope>NUCLEOTIDE SEQUENCE</scope>
    <source>
        <strain evidence="3">308</strain>
    </source>
</reference>
<dbReference type="EMBL" id="HBFR01025517">
    <property type="protein sequence ID" value="CAD8891116.1"/>
    <property type="molecule type" value="Transcribed_RNA"/>
</dbReference>
<dbReference type="SUPFAM" id="SSF69593">
    <property type="entry name" value="Glycerol-3-phosphate (1)-acyltransferase"/>
    <property type="match status" value="1"/>
</dbReference>
<organism evidence="3">
    <name type="scientific">Corethron hystrix</name>
    <dbReference type="NCBI Taxonomy" id="216773"/>
    <lineage>
        <taxon>Eukaryota</taxon>
        <taxon>Sar</taxon>
        <taxon>Stramenopiles</taxon>
        <taxon>Ochrophyta</taxon>
        <taxon>Bacillariophyta</taxon>
        <taxon>Coscinodiscophyceae</taxon>
        <taxon>Corethrophycidae</taxon>
        <taxon>Corethrales</taxon>
        <taxon>Corethraceae</taxon>
        <taxon>Corethron</taxon>
    </lineage>
</organism>
<keyword evidence="1" id="KW-0732">Signal</keyword>
<feature type="domain" description="Phospholipid/glycerol acyltransferase" evidence="2">
    <location>
        <begin position="178"/>
        <end position="330"/>
    </location>
</feature>
<dbReference type="InterPro" id="IPR002123">
    <property type="entry name" value="Plipid/glycerol_acylTrfase"/>
</dbReference>
<dbReference type="InterPro" id="IPR016222">
    <property type="entry name" value="G3P_O-acylTrfase_chlp"/>
</dbReference>
<dbReference type="Gene3D" id="3.40.1130.10">
    <property type="entry name" value="Glycerol-3-phosphate (1)-acyltransferase"/>
    <property type="match status" value="1"/>
</dbReference>
<dbReference type="PANTHER" id="PTHR35695:SF1">
    <property type="entry name" value="GLYCEROL-3-PHOSPHATE ACYLTRANSFERASE, CHLOROPLASTIC"/>
    <property type="match status" value="1"/>
</dbReference>
<protein>
    <recommendedName>
        <fullName evidence="2">Phospholipid/glycerol acyltransferase domain-containing protein</fullName>
    </recommendedName>
</protein>
<name>A0A7S1FVM0_9STRA</name>
<dbReference type="GO" id="GO:0006655">
    <property type="term" value="P:phosphatidylglycerol biosynthetic process"/>
    <property type="evidence" value="ECO:0007669"/>
    <property type="project" value="TreeGrafter"/>
</dbReference>
<feature type="chain" id="PRO_5031041118" description="Phospholipid/glycerol acyltransferase domain-containing protein" evidence="1">
    <location>
        <begin position="19"/>
        <end position="403"/>
    </location>
</feature>
<dbReference type="Pfam" id="PF01553">
    <property type="entry name" value="Acyltransferase"/>
    <property type="match status" value="1"/>
</dbReference>
<dbReference type="AlphaFoldDB" id="A0A7S1FVM0"/>
<evidence type="ECO:0000259" key="2">
    <source>
        <dbReference type="SMART" id="SM00563"/>
    </source>
</evidence>
<sequence>MFIRLTLLTLALLRSTAAFLPSGTVSFIRQRIRSLSPSPPLSSTITDHVTTHAMSPEAMAAMDSVIAKVSAQIPDQPKTQQMLSHFIQEYFVACDVGGQPSEMTAEKIASAIQFGMKYGMGEDKYTFGVSHEALREPFDYYTWGCDFFRPTMDLSNSVVLGDENLKEAFRQVAAGENVVFLANHQSEADPQVFSLLLEKVGLGEEAAQVRYIAGHKVTTDPLAIPFSMGRNLLCIHSKKHIDADPETKPAKQKQNLQTMSAMLKIMRKGGASLWVAPSGGRDRRDVSVSLSEPPSIPIAPFDSKTVDMFRLMGNKSKVPTHFYPLAMVSYELCPPPDTIEAGVGERRNVRYSPIGIAVGKEVPNVGGLECRHAFTEHAQEEVQGGYKQLVENIRENVPFRCAA</sequence>
<evidence type="ECO:0000256" key="1">
    <source>
        <dbReference type="SAM" id="SignalP"/>
    </source>
</evidence>
<dbReference type="PANTHER" id="PTHR35695">
    <property type="entry name" value="GLYCEROL-3-PHOSPHATE ACYLTRANSFERASE, CHLOROPLASTIC"/>
    <property type="match status" value="1"/>
</dbReference>